<reference evidence="1" key="2">
    <citation type="journal article" date="2015" name="Fish Shellfish Immunol.">
        <title>Early steps in the European eel (Anguilla anguilla)-Vibrio vulnificus interaction in the gills: Role of the RtxA13 toxin.</title>
        <authorList>
            <person name="Callol A."/>
            <person name="Pajuelo D."/>
            <person name="Ebbesson L."/>
            <person name="Teles M."/>
            <person name="MacKenzie S."/>
            <person name="Amaro C."/>
        </authorList>
    </citation>
    <scope>NUCLEOTIDE SEQUENCE</scope>
</reference>
<evidence type="ECO:0000313" key="1">
    <source>
        <dbReference type="EMBL" id="JAH43046.1"/>
    </source>
</evidence>
<proteinExistence type="predicted"/>
<dbReference type="AlphaFoldDB" id="A0A0E9SP05"/>
<protein>
    <submittedName>
        <fullName evidence="1">Uncharacterized protein</fullName>
    </submittedName>
</protein>
<organism evidence="1">
    <name type="scientific">Anguilla anguilla</name>
    <name type="common">European freshwater eel</name>
    <name type="synonym">Muraena anguilla</name>
    <dbReference type="NCBI Taxonomy" id="7936"/>
    <lineage>
        <taxon>Eukaryota</taxon>
        <taxon>Metazoa</taxon>
        <taxon>Chordata</taxon>
        <taxon>Craniata</taxon>
        <taxon>Vertebrata</taxon>
        <taxon>Euteleostomi</taxon>
        <taxon>Actinopterygii</taxon>
        <taxon>Neopterygii</taxon>
        <taxon>Teleostei</taxon>
        <taxon>Anguilliformes</taxon>
        <taxon>Anguillidae</taxon>
        <taxon>Anguilla</taxon>
    </lineage>
</organism>
<sequence length="35" mass="4118">MPNTLVCNIKSLVCFEMALYVKYNTFFGQFLVRNL</sequence>
<dbReference type="EMBL" id="GBXM01065531">
    <property type="protein sequence ID" value="JAH43046.1"/>
    <property type="molecule type" value="Transcribed_RNA"/>
</dbReference>
<accession>A0A0E9SP05</accession>
<name>A0A0E9SP05_ANGAN</name>
<reference evidence="1" key="1">
    <citation type="submission" date="2014-11" db="EMBL/GenBank/DDBJ databases">
        <authorList>
            <person name="Amaro Gonzalez C."/>
        </authorList>
    </citation>
    <scope>NUCLEOTIDE SEQUENCE</scope>
</reference>